<proteinExistence type="predicted"/>
<dbReference type="EMBL" id="QLNQ01000025">
    <property type="protein sequence ID" value="RCK62475.1"/>
    <property type="molecule type" value="Genomic_DNA"/>
</dbReference>
<organism evidence="1 2">
    <name type="scientific">Candida viswanathii</name>
    <dbReference type="NCBI Taxonomy" id="5486"/>
    <lineage>
        <taxon>Eukaryota</taxon>
        <taxon>Fungi</taxon>
        <taxon>Dikarya</taxon>
        <taxon>Ascomycota</taxon>
        <taxon>Saccharomycotina</taxon>
        <taxon>Pichiomycetes</taxon>
        <taxon>Debaryomycetaceae</taxon>
        <taxon>Candida/Lodderomyces clade</taxon>
        <taxon>Candida</taxon>
    </lineage>
</organism>
<reference evidence="1 2" key="1">
    <citation type="submission" date="2018-06" db="EMBL/GenBank/DDBJ databases">
        <title>Whole genome sequencing of Candida tropicalis (genome annotated by CSBL at Korea University).</title>
        <authorList>
            <person name="Ahn J."/>
        </authorList>
    </citation>
    <scope>NUCLEOTIDE SEQUENCE [LARGE SCALE GENOMIC DNA]</scope>
    <source>
        <strain evidence="1 2">ATCC 20962</strain>
    </source>
</reference>
<name>A0A367Y9D7_9ASCO</name>
<evidence type="ECO:0000313" key="2">
    <source>
        <dbReference type="Proteomes" id="UP000253472"/>
    </source>
</evidence>
<accession>A0A367Y9D7</accession>
<keyword evidence="2" id="KW-1185">Reference proteome</keyword>
<dbReference type="Proteomes" id="UP000253472">
    <property type="component" value="Unassembled WGS sequence"/>
</dbReference>
<dbReference type="OrthoDB" id="2187496at2759"/>
<sequence length="283" mass="32015">MTKLAEYFDIIFKYVPSEELVKLLEIPTIHDQVLKVLYSTICIGGSFSIFILKVKYGPQLQRDGYPILKSALEYVHLLETYPFISPKKLIFDDPGVALQLAREYPKSLKDAEIELEPYPQGDYERSMLAFCREFSRTAFKVTSLSYNNLGAIPQDVGSRLFRDLVTVTVPEIALAPHGLNMHIDMWQLTPDRFPNLTSLSLEDYMLPQNVSTFPANLKKLKCRLALSDALHSMVNGGHKQSGSRLLMLQFPAMLEDLTVNTADFGPITKTTFDISYFAAPHKV</sequence>
<dbReference type="AlphaFoldDB" id="A0A367Y9D7"/>
<comment type="caution">
    <text evidence="1">The sequence shown here is derived from an EMBL/GenBank/DDBJ whole genome shotgun (WGS) entry which is preliminary data.</text>
</comment>
<evidence type="ECO:0000313" key="1">
    <source>
        <dbReference type="EMBL" id="RCK62475.1"/>
    </source>
</evidence>
<protein>
    <submittedName>
        <fullName evidence="1">Uncharacterized protein</fullName>
    </submittedName>
</protein>
<gene>
    <name evidence="1" type="ORF">Cantr_08843</name>
</gene>